<evidence type="ECO:0000256" key="1">
    <source>
        <dbReference type="SAM" id="MobiDB-lite"/>
    </source>
</evidence>
<feature type="region of interest" description="Disordered" evidence="1">
    <location>
        <begin position="254"/>
        <end position="280"/>
    </location>
</feature>
<feature type="compositionally biased region" description="Acidic residues" evidence="1">
    <location>
        <begin position="57"/>
        <end position="74"/>
    </location>
</feature>
<dbReference type="EMBL" id="JBBXMP010000030">
    <property type="protein sequence ID" value="KAL0066946.1"/>
    <property type="molecule type" value="Genomic_DNA"/>
</dbReference>
<proteinExistence type="predicted"/>
<sequence>MADLTILSSHPVYPSPSASGSDVYKSFIPGARTSRFSLVQSTTSLSDTLRRQNSEDSISDAEPDTSEDSQDTDDTSSSSSAENDQHISIFESERWNYGNRPGKFGTHEGCSQHDEDSQITPTVASNRPSSSSPPATSPAHIQSHNTLLPPPQQRGRQQYQRHRPTRSQSAPPSKTSFSQAGEATPTASLLTPNASQMSFEQYTQHEARRQARPRRVTGYGYNAGALSELNSPSQLFTSPPWACGYGVTKGRELLKPPPPLHRPTTFWRRTPRSGVTSSSYSPSSHLIRRSTFVAAGLPFDRPMADLSALGVESRVRTTLEEERGAKVHDVFWEVVIDRGKVSLTTSPFTNIGPITGVTSYFSVPHFD</sequence>
<evidence type="ECO:0000313" key="3">
    <source>
        <dbReference type="Proteomes" id="UP001437256"/>
    </source>
</evidence>
<feature type="region of interest" description="Disordered" evidence="1">
    <location>
        <begin position="1"/>
        <end position="25"/>
    </location>
</feature>
<feature type="region of interest" description="Disordered" evidence="1">
    <location>
        <begin position="39"/>
        <end position="193"/>
    </location>
</feature>
<feature type="compositionally biased region" description="Polar residues" evidence="1">
    <location>
        <begin position="166"/>
        <end position="193"/>
    </location>
</feature>
<evidence type="ECO:0000313" key="2">
    <source>
        <dbReference type="EMBL" id="KAL0066946.1"/>
    </source>
</evidence>
<name>A0ABR3A0T8_9AGAR</name>
<feature type="compositionally biased region" description="Low complexity" evidence="1">
    <location>
        <begin position="124"/>
        <end position="139"/>
    </location>
</feature>
<gene>
    <name evidence="2" type="ORF">AAF712_005935</name>
</gene>
<protein>
    <submittedName>
        <fullName evidence="2">Uncharacterized protein</fullName>
    </submittedName>
</protein>
<keyword evidence="3" id="KW-1185">Reference proteome</keyword>
<organism evidence="2 3">
    <name type="scientific">Marasmius tenuissimus</name>
    <dbReference type="NCBI Taxonomy" id="585030"/>
    <lineage>
        <taxon>Eukaryota</taxon>
        <taxon>Fungi</taxon>
        <taxon>Dikarya</taxon>
        <taxon>Basidiomycota</taxon>
        <taxon>Agaricomycotina</taxon>
        <taxon>Agaricomycetes</taxon>
        <taxon>Agaricomycetidae</taxon>
        <taxon>Agaricales</taxon>
        <taxon>Marasmiineae</taxon>
        <taxon>Marasmiaceae</taxon>
        <taxon>Marasmius</taxon>
    </lineage>
</organism>
<dbReference type="Proteomes" id="UP001437256">
    <property type="component" value="Unassembled WGS sequence"/>
</dbReference>
<accession>A0ABR3A0T8</accession>
<reference evidence="2 3" key="1">
    <citation type="submission" date="2024-05" db="EMBL/GenBank/DDBJ databases">
        <title>A draft genome resource for the thread blight pathogen Marasmius tenuissimus strain MS-2.</title>
        <authorList>
            <person name="Yulfo-Soto G.E."/>
            <person name="Baruah I.K."/>
            <person name="Amoako-Attah I."/>
            <person name="Bukari Y."/>
            <person name="Meinhardt L.W."/>
            <person name="Bailey B.A."/>
            <person name="Cohen S.P."/>
        </authorList>
    </citation>
    <scope>NUCLEOTIDE SEQUENCE [LARGE SCALE GENOMIC DNA]</scope>
    <source>
        <strain evidence="2 3">MS-2</strain>
    </source>
</reference>
<comment type="caution">
    <text evidence="2">The sequence shown here is derived from an EMBL/GenBank/DDBJ whole genome shotgun (WGS) entry which is preliminary data.</text>
</comment>